<reference evidence="2" key="1">
    <citation type="submission" date="2014-09" db="EMBL/GenBank/DDBJ databases">
        <authorList>
            <person name="Mudge J."/>
            <person name="Ramaraj T."/>
            <person name="Lindquist I.E."/>
            <person name="Bharti A.K."/>
            <person name="Sundararajan A."/>
            <person name="Cameron C.T."/>
            <person name="Woodward J.E."/>
            <person name="May G.D."/>
            <person name="Brubaker C."/>
            <person name="Broadhvest J."/>
            <person name="Wilkins T.A."/>
        </authorList>
    </citation>
    <scope>NUCLEOTIDE SEQUENCE</scope>
    <source>
        <strain evidence="2">cv. AKA8401</strain>
    </source>
</reference>
<accession>A0A0B0NDD0</accession>
<proteinExistence type="predicted"/>
<name>A0A0B0NDD0_GOSAR</name>
<organism evidence="1 2">
    <name type="scientific">Gossypium arboreum</name>
    <name type="common">Tree cotton</name>
    <name type="synonym">Gossypium nanking</name>
    <dbReference type="NCBI Taxonomy" id="29729"/>
    <lineage>
        <taxon>Eukaryota</taxon>
        <taxon>Viridiplantae</taxon>
        <taxon>Streptophyta</taxon>
        <taxon>Embryophyta</taxon>
        <taxon>Tracheophyta</taxon>
        <taxon>Spermatophyta</taxon>
        <taxon>Magnoliopsida</taxon>
        <taxon>eudicotyledons</taxon>
        <taxon>Gunneridae</taxon>
        <taxon>Pentapetalae</taxon>
        <taxon>rosids</taxon>
        <taxon>malvids</taxon>
        <taxon>Malvales</taxon>
        <taxon>Malvaceae</taxon>
        <taxon>Malvoideae</taxon>
        <taxon>Gossypium</taxon>
    </lineage>
</organism>
<dbReference type="AlphaFoldDB" id="A0A0B0NDD0"/>
<sequence>MAHTSISKYMQYQKYMQVHLGRLLNPPTATLHT</sequence>
<dbReference type="Proteomes" id="UP000032142">
    <property type="component" value="Unassembled WGS sequence"/>
</dbReference>
<keyword evidence="2" id="KW-1185">Reference proteome</keyword>
<evidence type="ECO:0000313" key="2">
    <source>
        <dbReference type="Proteomes" id="UP000032142"/>
    </source>
</evidence>
<evidence type="ECO:0000313" key="1">
    <source>
        <dbReference type="EMBL" id="KHG10697.1"/>
    </source>
</evidence>
<dbReference type="EMBL" id="KN394433">
    <property type="protein sequence ID" value="KHG10697.1"/>
    <property type="molecule type" value="Genomic_DNA"/>
</dbReference>
<gene>
    <name evidence="1" type="ORF">F383_12758</name>
</gene>
<protein>
    <submittedName>
        <fullName evidence="1">Uncharacterized protein</fullName>
    </submittedName>
</protein>